<evidence type="ECO:0000256" key="4">
    <source>
        <dbReference type="ARBA" id="ARBA00023136"/>
    </source>
</evidence>
<evidence type="ECO:0000313" key="6">
    <source>
        <dbReference type="EMBL" id="EAW15347.1"/>
    </source>
</evidence>
<keyword evidence="3 5" id="KW-1133">Transmembrane helix</keyword>
<gene>
    <name evidence="6" type="ORF">ACLA_060140</name>
</gene>
<dbReference type="OMA" id="TTMQIQD"/>
<dbReference type="PANTHER" id="PTHR42723:SF1">
    <property type="entry name" value="CHLOROPHYLL SYNTHASE, CHLOROPLASTIC"/>
    <property type="match status" value="1"/>
</dbReference>
<reference evidence="6 7" key="1">
    <citation type="journal article" date="2008" name="PLoS Genet.">
        <title>Genomic islands in the pathogenic filamentous fungus Aspergillus fumigatus.</title>
        <authorList>
            <person name="Fedorova N.D."/>
            <person name="Khaldi N."/>
            <person name="Joardar V.S."/>
            <person name="Maiti R."/>
            <person name="Amedeo P."/>
            <person name="Anderson M.J."/>
            <person name="Crabtree J."/>
            <person name="Silva J.C."/>
            <person name="Badger J.H."/>
            <person name="Albarraq A."/>
            <person name="Angiuoli S."/>
            <person name="Bussey H."/>
            <person name="Bowyer P."/>
            <person name="Cotty P.J."/>
            <person name="Dyer P.S."/>
            <person name="Egan A."/>
            <person name="Galens K."/>
            <person name="Fraser-Liggett C.M."/>
            <person name="Haas B.J."/>
            <person name="Inman J.M."/>
            <person name="Kent R."/>
            <person name="Lemieux S."/>
            <person name="Malavazi I."/>
            <person name="Orvis J."/>
            <person name="Roemer T."/>
            <person name="Ronning C.M."/>
            <person name="Sundaram J.P."/>
            <person name="Sutton G."/>
            <person name="Turner G."/>
            <person name="Venter J.C."/>
            <person name="White O.R."/>
            <person name="Whitty B.R."/>
            <person name="Youngman P."/>
            <person name="Wolfe K.H."/>
            <person name="Goldman G.H."/>
            <person name="Wortman J.R."/>
            <person name="Jiang B."/>
            <person name="Denning D.W."/>
            <person name="Nierman W.C."/>
        </authorList>
    </citation>
    <scope>NUCLEOTIDE SEQUENCE [LARGE SCALE GENOMIC DNA]</scope>
    <source>
        <strain evidence="7">ATCC 1007 / CBS 513.65 / DSM 816 / NCTC 3887 / NRRL 1</strain>
    </source>
</reference>
<feature type="transmembrane region" description="Helical" evidence="5">
    <location>
        <begin position="156"/>
        <end position="174"/>
    </location>
</feature>
<keyword evidence="7" id="KW-1185">Reference proteome</keyword>
<organism evidence="6 7">
    <name type="scientific">Aspergillus clavatus (strain ATCC 1007 / CBS 513.65 / DSM 816 / NCTC 3887 / NRRL 1 / QM 1276 / 107)</name>
    <dbReference type="NCBI Taxonomy" id="344612"/>
    <lineage>
        <taxon>Eukaryota</taxon>
        <taxon>Fungi</taxon>
        <taxon>Dikarya</taxon>
        <taxon>Ascomycota</taxon>
        <taxon>Pezizomycotina</taxon>
        <taxon>Eurotiomycetes</taxon>
        <taxon>Eurotiomycetidae</taxon>
        <taxon>Eurotiales</taxon>
        <taxon>Aspergillaceae</taxon>
        <taxon>Aspergillus</taxon>
        <taxon>Aspergillus subgen. Fumigati</taxon>
    </lineage>
</organism>
<dbReference type="RefSeq" id="XP_001276773.1">
    <property type="nucleotide sequence ID" value="XM_001276772.1"/>
</dbReference>
<dbReference type="VEuPathDB" id="FungiDB:ACLA_060140"/>
<evidence type="ECO:0008006" key="8">
    <source>
        <dbReference type="Google" id="ProtNLM"/>
    </source>
</evidence>
<dbReference type="PANTHER" id="PTHR42723">
    <property type="entry name" value="CHLOROPHYLL SYNTHASE"/>
    <property type="match status" value="1"/>
</dbReference>
<dbReference type="EMBL" id="DS026990">
    <property type="protein sequence ID" value="EAW15347.1"/>
    <property type="molecule type" value="Genomic_DNA"/>
</dbReference>
<dbReference type="HOGENOM" id="CLU_063928_2_0_1"/>
<dbReference type="AlphaFoldDB" id="A1C4K7"/>
<dbReference type="Pfam" id="PF01040">
    <property type="entry name" value="UbiA"/>
    <property type="match status" value="1"/>
</dbReference>
<feature type="transmembrane region" description="Helical" evidence="5">
    <location>
        <begin position="120"/>
        <end position="144"/>
    </location>
</feature>
<dbReference type="Proteomes" id="UP000006701">
    <property type="component" value="Unassembled WGS sequence"/>
</dbReference>
<dbReference type="GO" id="GO:0016765">
    <property type="term" value="F:transferase activity, transferring alkyl or aryl (other than methyl) groups"/>
    <property type="evidence" value="ECO:0007669"/>
    <property type="project" value="InterPro"/>
</dbReference>
<dbReference type="InterPro" id="IPR000537">
    <property type="entry name" value="UbiA_prenyltransferase"/>
</dbReference>
<accession>A1C4K7</accession>
<evidence type="ECO:0000313" key="7">
    <source>
        <dbReference type="Proteomes" id="UP000006701"/>
    </source>
</evidence>
<name>A1C4K7_ASPCL</name>
<keyword evidence="4 5" id="KW-0472">Membrane</keyword>
<evidence type="ECO:0000256" key="3">
    <source>
        <dbReference type="ARBA" id="ARBA00022989"/>
    </source>
</evidence>
<feature type="transmembrane region" description="Helical" evidence="5">
    <location>
        <begin position="24"/>
        <end position="45"/>
    </location>
</feature>
<evidence type="ECO:0000256" key="2">
    <source>
        <dbReference type="ARBA" id="ARBA00022692"/>
    </source>
</evidence>
<dbReference type="OrthoDB" id="434972at2759"/>
<feature type="transmembrane region" description="Helical" evidence="5">
    <location>
        <begin position="227"/>
        <end position="247"/>
    </location>
</feature>
<dbReference type="eggNOG" id="ENOG502SNAR">
    <property type="taxonomic scope" value="Eukaryota"/>
</dbReference>
<protein>
    <recommendedName>
        <fullName evidence="8">UbiA prenyltransferase family protein</fullName>
    </recommendedName>
</protein>
<dbReference type="STRING" id="344612.A1C4K7"/>
<comment type="subcellular location">
    <subcellularLocation>
        <location evidence="1">Membrane</location>
        <topology evidence="1">Multi-pass membrane protein</topology>
    </subcellularLocation>
</comment>
<dbReference type="GO" id="GO:0016020">
    <property type="term" value="C:membrane"/>
    <property type="evidence" value="ECO:0007669"/>
    <property type="project" value="UniProtKB-SubCell"/>
</dbReference>
<dbReference type="CDD" id="cd13965">
    <property type="entry name" value="PT_UbiA_3"/>
    <property type="match status" value="1"/>
</dbReference>
<keyword evidence="2 5" id="KW-0812">Transmembrane</keyword>
<proteinExistence type="predicted"/>
<dbReference type="InterPro" id="IPR050475">
    <property type="entry name" value="Prenyltransferase_related"/>
</dbReference>
<evidence type="ECO:0000256" key="1">
    <source>
        <dbReference type="ARBA" id="ARBA00004141"/>
    </source>
</evidence>
<dbReference type="KEGG" id="act:ACLA_060140"/>
<dbReference type="GeneID" id="4708775"/>
<evidence type="ECO:0000256" key="5">
    <source>
        <dbReference type="SAM" id="Phobius"/>
    </source>
</evidence>
<sequence length="299" mass="33822">MSDDTWPSLAQLPALIWHFTESNFATFVLPNSGFGLLAALAAPVLTDCLHRPTAASLLLQGLPQMILFNWANIFVFDLANQRLPQSQEEDRINKPWRPLPRKRITQDATRRLMLIAIPTVWTISSLLGVGREGALILLLTWLYNDLQGGDELVRDLIIAAAYGLYLSSSLRIAVGATTHQLSDRGYQWIGLIGAVILTTMQVQDLKDQAGDRSRGRKTWPLVLGERLSRRLIAGFVLFWSVIGAWFWQLSWGPSLVPMTMGLWVGLRVLQGRNDAWAWKWWCVWQVVLYSLPWLSGEMK</sequence>